<protein>
    <submittedName>
        <fullName evidence="6">ATP-binding cassette domain-containing protein</fullName>
    </submittedName>
</protein>
<keyword evidence="2" id="KW-1003">Cell membrane</keyword>
<dbReference type="PROSITE" id="PS50893">
    <property type="entry name" value="ABC_TRANSPORTER_2"/>
    <property type="match status" value="1"/>
</dbReference>
<evidence type="ECO:0000256" key="3">
    <source>
        <dbReference type="ARBA" id="ARBA00022741"/>
    </source>
</evidence>
<proteinExistence type="predicted"/>
<dbReference type="InterPro" id="IPR027417">
    <property type="entry name" value="P-loop_NTPase"/>
</dbReference>
<dbReference type="Proteomes" id="UP001061302">
    <property type="component" value="Chromosome"/>
</dbReference>
<keyword evidence="1" id="KW-0813">Transport</keyword>
<dbReference type="PANTHER" id="PTHR42711">
    <property type="entry name" value="ABC TRANSPORTER ATP-BINDING PROTEIN"/>
    <property type="match status" value="1"/>
</dbReference>
<dbReference type="SUPFAM" id="SSF52540">
    <property type="entry name" value="P-loop containing nucleoside triphosphate hydrolases"/>
    <property type="match status" value="1"/>
</dbReference>
<evidence type="ECO:0000259" key="5">
    <source>
        <dbReference type="PROSITE" id="PS50893"/>
    </source>
</evidence>
<dbReference type="RefSeq" id="WP_263124865.1">
    <property type="nucleotide sequence ID" value="NZ_CP106753.1"/>
</dbReference>
<dbReference type="EMBL" id="CP106753">
    <property type="protein sequence ID" value="UXY15456.1"/>
    <property type="molecule type" value="Genomic_DNA"/>
</dbReference>
<evidence type="ECO:0000313" key="6">
    <source>
        <dbReference type="EMBL" id="UXY15456.1"/>
    </source>
</evidence>
<organism evidence="6 7">
    <name type="scientific">Chitiniphilus purpureus</name>
    <dbReference type="NCBI Taxonomy" id="2981137"/>
    <lineage>
        <taxon>Bacteria</taxon>
        <taxon>Pseudomonadati</taxon>
        <taxon>Pseudomonadota</taxon>
        <taxon>Betaproteobacteria</taxon>
        <taxon>Neisseriales</taxon>
        <taxon>Chitinibacteraceae</taxon>
        <taxon>Chitiniphilus</taxon>
    </lineage>
</organism>
<keyword evidence="7" id="KW-1185">Reference proteome</keyword>
<accession>A0ABY6DQU3</accession>
<dbReference type="InterPro" id="IPR050763">
    <property type="entry name" value="ABC_transporter_ATP-binding"/>
</dbReference>
<dbReference type="InterPro" id="IPR003593">
    <property type="entry name" value="AAA+_ATPase"/>
</dbReference>
<dbReference type="Gene3D" id="3.40.50.300">
    <property type="entry name" value="P-loop containing nucleotide triphosphate hydrolases"/>
    <property type="match status" value="1"/>
</dbReference>
<keyword evidence="2" id="KW-0472">Membrane</keyword>
<dbReference type="SMART" id="SM00382">
    <property type="entry name" value="AAA"/>
    <property type="match status" value="1"/>
</dbReference>
<name>A0ABY6DQU3_9NEIS</name>
<reference evidence="6" key="1">
    <citation type="submission" date="2022-10" db="EMBL/GenBank/DDBJ databases">
        <title>Chitiniphilus purpureus sp. nov., a novel chitin-degrading bacterium isolated from crawfish pond sediment.</title>
        <authorList>
            <person name="Li K."/>
        </authorList>
    </citation>
    <scope>NUCLEOTIDE SEQUENCE</scope>
    <source>
        <strain evidence="6">CD1</strain>
    </source>
</reference>
<dbReference type="Pfam" id="PF00005">
    <property type="entry name" value="ABC_tran"/>
    <property type="match status" value="1"/>
</dbReference>
<sequence>MPLIEATQLCRDYQIPQPAQGWAGQLARLWRPRHEVRRSVDRIDFRIERGECVGLIGPNGAGKSTTIKMLTGILAPSSGSLRVAQFDPHRQRHEYVQRIGVVFGQRSQLWWDLPVRDAYRILQAIYAVPQATFDARVALFESRVGLGELLARPVRTLSLGQRMLCEIAAAFLHAPDVVFLDEPTIGLDIEMKAKIRELIATLNREAGTTVLITSHDVGDIDRLCARILLIDHGRLRFDGTLEAFKREMGSGQWWQVQLPAPQHEAALALLAAHHPHLAARRHPRGVEAAQSHIGFAELVALLGPLGVESVLAVEPDLESILHDYYRHGRGVPA</sequence>
<evidence type="ECO:0000256" key="2">
    <source>
        <dbReference type="ARBA" id="ARBA00022475"/>
    </source>
</evidence>
<dbReference type="InterPro" id="IPR003439">
    <property type="entry name" value="ABC_transporter-like_ATP-bd"/>
</dbReference>
<evidence type="ECO:0000256" key="4">
    <source>
        <dbReference type="ARBA" id="ARBA00022840"/>
    </source>
</evidence>
<gene>
    <name evidence="6" type="ORF">N8I74_00120</name>
</gene>
<keyword evidence="3" id="KW-0547">Nucleotide-binding</keyword>
<evidence type="ECO:0000256" key="1">
    <source>
        <dbReference type="ARBA" id="ARBA00022448"/>
    </source>
</evidence>
<evidence type="ECO:0000313" key="7">
    <source>
        <dbReference type="Proteomes" id="UP001061302"/>
    </source>
</evidence>
<keyword evidence="4 6" id="KW-0067">ATP-binding</keyword>
<feature type="domain" description="ABC transporter" evidence="5">
    <location>
        <begin position="24"/>
        <end position="257"/>
    </location>
</feature>
<dbReference type="GO" id="GO:0005524">
    <property type="term" value="F:ATP binding"/>
    <property type="evidence" value="ECO:0007669"/>
    <property type="project" value="UniProtKB-KW"/>
</dbReference>
<dbReference type="PANTHER" id="PTHR42711:SF1">
    <property type="entry name" value="ABC-TRANSPORT PROTEIN, ATP-BINDING COMPONENT"/>
    <property type="match status" value="1"/>
</dbReference>